<protein>
    <submittedName>
        <fullName evidence="3">Membrane protein</fullName>
    </submittedName>
</protein>
<dbReference type="KEGG" id="hni:W911_08155"/>
<dbReference type="AlphaFoldDB" id="V5SEJ1"/>
<evidence type="ECO:0000313" key="3">
    <source>
        <dbReference type="EMBL" id="AHB48369.1"/>
    </source>
</evidence>
<dbReference type="Pfam" id="PF04982">
    <property type="entry name" value="TM_HPP"/>
    <property type="match status" value="1"/>
</dbReference>
<feature type="domain" description="HPP transmembrane region" evidence="2">
    <location>
        <begin position="23"/>
        <end position="165"/>
    </location>
</feature>
<dbReference type="InterPro" id="IPR058581">
    <property type="entry name" value="TM_HPP"/>
</dbReference>
<keyword evidence="1" id="KW-0472">Membrane</keyword>
<dbReference type="STRING" id="1029756.W911_08155"/>
<accession>V5SEJ1</accession>
<organism evidence="3 4">
    <name type="scientific">Hyphomicrobium nitrativorans NL23</name>
    <dbReference type="NCBI Taxonomy" id="1029756"/>
    <lineage>
        <taxon>Bacteria</taxon>
        <taxon>Pseudomonadati</taxon>
        <taxon>Pseudomonadota</taxon>
        <taxon>Alphaproteobacteria</taxon>
        <taxon>Hyphomicrobiales</taxon>
        <taxon>Hyphomicrobiaceae</taxon>
        <taxon>Hyphomicrobium</taxon>
    </lineage>
</organism>
<feature type="transmembrane region" description="Helical" evidence="1">
    <location>
        <begin position="137"/>
        <end position="160"/>
    </location>
</feature>
<dbReference type="OrthoDB" id="9811720at2"/>
<evidence type="ECO:0000313" key="4">
    <source>
        <dbReference type="Proteomes" id="UP000018542"/>
    </source>
</evidence>
<keyword evidence="1" id="KW-1133">Transmembrane helix</keyword>
<feature type="transmembrane region" description="Helical" evidence="1">
    <location>
        <begin position="28"/>
        <end position="47"/>
    </location>
</feature>
<feature type="transmembrane region" description="Helical" evidence="1">
    <location>
        <begin position="85"/>
        <end position="117"/>
    </location>
</feature>
<reference evidence="3 4" key="1">
    <citation type="journal article" date="2014" name="Genome Announc.">
        <title>Complete Genome Sequence of Hyphomicrobium nitrativorans Strain NL23, a Denitrifying Bacterium Isolated from Biofilm of a Methanol-Fed Denitrification System Treating Seawater at the Montreal Biodome.</title>
        <authorList>
            <person name="Martineau C."/>
            <person name="Villeneuve C."/>
            <person name="Mauffrey F."/>
            <person name="Villemur R."/>
        </authorList>
    </citation>
    <scope>NUCLEOTIDE SEQUENCE [LARGE SCALE GENOMIC DNA]</scope>
    <source>
        <strain evidence="3">NL23</strain>
    </source>
</reference>
<feature type="transmembrane region" description="Helical" evidence="1">
    <location>
        <begin position="53"/>
        <end position="73"/>
    </location>
</feature>
<evidence type="ECO:0000259" key="2">
    <source>
        <dbReference type="Pfam" id="PF04982"/>
    </source>
</evidence>
<dbReference type="PANTHER" id="PTHR33741:SF5">
    <property type="entry name" value="TRANSMEMBRANE PROTEIN DDB_G0269096-RELATED"/>
    <property type="match status" value="1"/>
</dbReference>
<proteinExistence type="predicted"/>
<keyword evidence="1" id="KW-0812">Transmembrane</keyword>
<evidence type="ECO:0000256" key="1">
    <source>
        <dbReference type="SAM" id="Phobius"/>
    </source>
</evidence>
<dbReference type="PANTHER" id="PTHR33741">
    <property type="entry name" value="TRANSMEMBRANE PROTEIN DDB_G0269096-RELATED"/>
    <property type="match status" value="1"/>
</dbReference>
<name>V5SEJ1_9HYPH</name>
<dbReference type="HOGENOM" id="CLU_040397_3_0_5"/>
<dbReference type="InterPro" id="IPR007065">
    <property type="entry name" value="HPP"/>
</dbReference>
<dbReference type="PATRIC" id="fig|1029756.8.peg.1700"/>
<sequence>MTSREEAIEIPVDARARQWVAALPWRQAALAGIGGALAIGLLAVMNATETLPLLIPPFGASCVLVFGVSASPFARPRNVIGGHVISAAVGLVAVSAFGGGVLGVAAGVGLAIAAMILSDTVHPPAGANPIVVALSGAGWPFLIAPVLIGAATIVVCGWIYNRMRTGASV</sequence>
<gene>
    <name evidence="3" type="ORF">W911_08155</name>
</gene>
<dbReference type="EMBL" id="CP006912">
    <property type="protein sequence ID" value="AHB48369.1"/>
    <property type="molecule type" value="Genomic_DNA"/>
</dbReference>
<keyword evidence="4" id="KW-1185">Reference proteome</keyword>
<dbReference type="RefSeq" id="WP_023787011.1">
    <property type="nucleotide sequence ID" value="NC_022997.1"/>
</dbReference>
<dbReference type="Proteomes" id="UP000018542">
    <property type="component" value="Chromosome"/>
</dbReference>